<reference evidence="6 7" key="1">
    <citation type="submission" date="2019-06" db="EMBL/GenBank/DDBJ databases">
        <title>Sequencing the genomes of 1000 actinobacteria strains.</title>
        <authorList>
            <person name="Klenk H.-P."/>
        </authorList>
    </citation>
    <scope>NUCLEOTIDE SEQUENCE [LARGE SCALE GENOMIC DNA]</scope>
    <source>
        <strain evidence="6 7">DSM 45511</strain>
    </source>
</reference>
<evidence type="ECO:0000313" key="6">
    <source>
        <dbReference type="EMBL" id="TQM44968.1"/>
    </source>
</evidence>
<dbReference type="OrthoDB" id="7186128at2"/>
<dbReference type="InterPro" id="IPR039536">
    <property type="entry name" value="TetR_C_Proteobacteria"/>
</dbReference>
<organism evidence="6 7">
    <name type="scientific">Pseudonocardia cypriaca</name>
    <dbReference type="NCBI Taxonomy" id="882449"/>
    <lineage>
        <taxon>Bacteria</taxon>
        <taxon>Bacillati</taxon>
        <taxon>Actinomycetota</taxon>
        <taxon>Actinomycetes</taxon>
        <taxon>Pseudonocardiales</taxon>
        <taxon>Pseudonocardiaceae</taxon>
        <taxon>Pseudonocardia</taxon>
    </lineage>
</organism>
<comment type="caution">
    <text evidence="6">The sequence shown here is derived from an EMBL/GenBank/DDBJ whole genome shotgun (WGS) entry which is preliminary data.</text>
</comment>
<keyword evidence="7" id="KW-1185">Reference proteome</keyword>
<dbReference type="PROSITE" id="PS50977">
    <property type="entry name" value="HTH_TETR_2"/>
    <property type="match status" value="1"/>
</dbReference>
<evidence type="ECO:0000256" key="4">
    <source>
        <dbReference type="PROSITE-ProRule" id="PRU00335"/>
    </source>
</evidence>
<proteinExistence type="predicted"/>
<dbReference type="InterPro" id="IPR050109">
    <property type="entry name" value="HTH-type_TetR-like_transc_reg"/>
</dbReference>
<evidence type="ECO:0000256" key="3">
    <source>
        <dbReference type="ARBA" id="ARBA00023163"/>
    </source>
</evidence>
<keyword evidence="1" id="KW-0805">Transcription regulation</keyword>
<keyword evidence="3" id="KW-0804">Transcription</keyword>
<gene>
    <name evidence="6" type="ORF">FB388_2357</name>
</gene>
<protein>
    <submittedName>
        <fullName evidence="6">TetR family transcriptional regulator</fullName>
    </submittedName>
</protein>
<dbReference type="GO" id="GO:0000976">
    <property type="term" value="F:transcription cis-regulatory region binding"/>
    <property type="evidence" value="ECO:0007669"/>
    <property type="project" value="TreeGrafter"/>
</dbReference>
<dbReference type="Pfam" id="PF00440">
    <property type="entry name" value="TetR_N"/>
    <property type="match status" value="1"/>
</dbReference>
<dbReference type="GO" id="GO:0003700">
    <property type="term" value="F:DNA-binding transcription factor activity"/>
    <property type="evidence" value="ECO:0007669"/>
    <property type="project" value="TreeGrafter"/>
</dbReference>
<dbReference type="PRINTS" id="PR00455">
    <property type="entry name" value="HTHTETR"/>
</dbReference>
<dbReference type="AlphaFoldDB" id="A0A543GFV7"/>
<dbReference type="PANTHER" id="PTHR30055:SF146">
    <property type="entry name" value="HTH-TYPE TRANSCRIPTIONAL DUAL REGULATOR CECR"/>
    <property type="match status" value="1"/>
</dbReference>
<dbReference type="InterPro" id="IPR001647">
    <property type="entry name" value="HTH_TetR"/>
</dbReference>
<evidence type="ECO:0000256" key="1">
    <source>
        <dbReference type="ARBA" id="ARBA00023015"/>
    </source>
</evidence>
<dbReference type="Pfam" id="PF14246">
    <property type="entry name" value="TetR_C_7"/>
    <property type="match status" value="1"/>
</dbReference>
<accession>A0A543GFV7</accession>
<sequence>MATPRSAWLTPSRRRQAETKRTAILDAAEELFVSSGYELTSVDAIAARATVSKRTVYDHFGDKETLFRSVLARVNDALVATVRAATEQELTEGRDLRDALLAFAQRLTMEAIPSSTYAAYRRLSARTSPAPRLPKAAGEEAQRMLEERFAQLAAKGELAVRDPRRAVQHFVALTMRLALDAMDQDPAGTVSRPELQEIVTDGVDAFLRAYR</sequence>
<dbReference type="Gene3D" id="1.10.357.10">
    <property type="entry name" value="Tetracycline Repressor, domain 2"/>
    <property type="match status" value="1"/>
</dbReference>
<evidence type="ECO:0000313" key="7">
    <source>
        <dbReference type="Proteomes" id="UP000319818"/>
    </source>
</evidence>
<dbReference type="PANTHER" id="PTHR30055">
    <property type="entry name" value="HTH-TYPE TRANSCRIPTIONAL REGULATOR RUTR"/>
    <property type="match status" value="1"/>
</dbReference>
<feature type="DNA-binding region" description="H-T-H motif" evidence="4">
    <location>
        <begin position="41"/>
        <end position="60"/>
    </location>
</feature>
<dbReference type="SUPFAM" id="SSF46689">
    <property type="entry name" value="Homeodomain-like"/>
    <property type="match status" value="1"/>
</dbReference>
<dbReference type="FunFam" id="1.10.10.60:FF:000141">
    <property type="entry name" value="TetR family transcriptional regulator"/>
    <property type="match status" value="1"/>
</dbReference>
<keyword evidence="2 4" id="KW-0238">DNA-binding</keyword>
<feature type="domain" description="HTH tetR-type" evidence="5">
    <location>
        <begin position="18"/>
        <end position="78"/>
    </location>
</feature>
<evidence type="ECO:0000259" key="5">
    <source>
        <dbReference type="PROSITE" id="PS50977"/>
    </source>
</evidence>
<dbReference type="PROSITE" id="PS01081">
    <property type="entry name" value="HTH_TETR_1"/>
    <property type="match status" value="1"/>
</dbReference>
<dbReference type="InterPro" id="IPR009057">
    <property type="entry name" value="Homeodomain-like_sf"/>
</dbReference>
<dbReference type="Proteomes" id="UP000319818">
    <property type="component" value="Unassembled WGS sequence"/>
</dbReference>
<name>A0A543GFV7_9PSEU</name>
<dbReference type="RefSeq" id="WP_142100209.1">
    <property type="nucleotide sequence ID" value="NZ_VFPH01000001.1"/>
</dbReference>
<dbReference type="InterPro" id="IPR023772">
    <property type="entry name" value="DNA-bd_HTH_TetR-type_CS"/>
</dbReference>
<dbReference type="EMBL" id="VFPH01000001">
    <property type="protein sequence ID" value="TQM44968.1"/>
    <property type="molecule type" value="Genomic_DNA"/>
</dbReference>
<dbReference type="GO" id="GO:0045892">
    <property type="term" value="P:negative regulation of DNA-templated transcription"/>
    <property type="evidence" value="ECO:0007669"/>
    <property type="project" value="UniProtKB-ARBA"/>
</dbReference>
<evidence type="ECO:0000256" key="2">
    <source>
        <dbReference type="ARBA" id="ARBA00023125"/>
    </source>
</evidence>